<evidence type="ECO:0000256" key="6">
    <source>
        <dbReference type="PROSITE-ProRule" id="PRU01373"/>
    </source>
</evidence>
<evidence type="ECO:0000256" key="3">
    <source>
        <dbReference type="ARBA" id="ARBA00022960"/>
    </source>
</evidence>
<dbReference type="EMBL" id="FUKQ01000032">
    <property type="protein sequence ID" value="SJN31957.1"/>
    <property type="molecule type" value="Genomic_DNA"/>
</dbReference>
<evidence type="ECO:0000256" key="5">
    <source>
        <dbReference type="ARBA" id="ARBA00023316"/>
    </source>
</evidence>
<dbReference type="Pfam" id="PF03734">
    <property type="entry name" value="YkuD"/>
    <property type="match status" value="1"/>
</dbReference>
<dbReference type="InterPro" id="IPR036366">
    <property type="entry name" value="PGBDSf"/>
</dbReference>
<proteinExistence type="predicted"/>
<dbReference type="GO" id="GO:0016740">
    <property type="term" value="F:transferase activity"/>
    <property type="evidence" value="ECO:0007669"/>
    <property type="project" value="UniProtKB-KW"/>
</dbReference>
<dbReference type="PANTHER" id="PTHR30582:SF33">
    <property type="entry name" value="EXPORTED PROTEIN"/>
    <property type="match status" value="1"/>
</dbReference>
<dbReference type="GO" id="GO:0005576">
    <property type="term" value="C:extracellular region"/>
    <property type="evidence" value="ECO:0007669"/>
    <property type="project" value="TreeGrafter"/>
</dbReference>
<dbReference type="GO" id="GO:0071972">
    <property type="term" value="F:peptidoglycan L,D-transpeptidase activity"/>
    <property type="evidence" value="ECO:0007669"/>
    <property type="project" value="TreeGrafter"/>
</dbReference>
<dbReference type="PROSITE" id="PS52029">
    <property type="entry name" value="LD_TPASE"/>
    <property type="match status" value="1"/>
</dbReference>
<keyword evidence="8" id="KW-0732">Signal</keyword>
<dbReference type="PROSITE" id="PS51257">
    <property type="entry name" value="PROKAR_LIPOPROTEIN"/>
    <property type="match status" value="1"/>
</dbReference>
<dbReference type="InterPro" id="IPR002477">
    <property type="entry name" value="Peptidoglycan-bd-like"/>
</dbReference>
<feature type="region of interest" description="Disordered" evidence="7">
    <location>
        <begin position="25"/>
        <end position="98"/>
    </location>
</feature>
<evidence type="ECO:0000256" key="4">
    <source>
        <dbReference type="ARBA" id="ARBA00022984"/>
    </source>
</evidence>
<dbReference type="Proteomes" id="UP000188342">
    <property type="component" value="Unassembled WGS sequence"/>
</dbReference>
<accession>A0A1R4JIW3</accession>
<keyword evidence="5 6" id="KW-0961">Cell wall biogenesis/degradation</keyword>
<dbReference type="Pfam" id="PF01471">
    <property type="entry name" value="PG_binding_1"/>
    <property type="match status" value="2"/>
</dbReference>
<dbReference type="GO" id="GO:0071555">
    <property type="term" value="P:cell wall organization"/>
    <property type="evidence" value="ECO:0007669"/>
    <property type="project" value="UniProtKB-UniRule"/>
</dbReference>
<dbReference type="AlphaFoldDB" id="A0A1R4JIW3"/>
<evidence type="ECO:0000256" key="1">
    <source>
        <dbReference type="ARBA" id="ARBA00004752"/>
    </source>
</evidence>
<keyword evidence="11" id="KW-1185">Reference proteome</keyword>
<reference evidence="10 11" key="1">
    <citation type="submission" date="2017-02" db="EMBL/GenBank/DDBJ databases">
        <authorList>
            <person name="Peterson S.W."/>
        </authorList>
    </citation>
    <scope>NUCLEOTIDE SEQUENCE [LARGE SCALE GENOMIC DNA]</scope>
    <source>
        <strain evidence="10 11">LSP_Lj1</strain>
    </source>
</reference>
<evidence type="ECO:0000259" key="9">
    <source>
        <dbReference type="PROSITE" id="PS52029"/>
    </source>
</evidence>
<dbReference type="GO" id="GO:0018104">
    <property type="term" value="P:peptidoglycan-protein cross-linking"/>
    <property type="evidence" value="ECO:0007669"/>
    <property type="project" value="TreeGrafter"/>
</dbReference>
<dbReference type="InterPro" id="IPR050979">
    <property type="entry name" value="LD-transpeptidase"/>
</dbReference>
<evidence type="ECO:0000256" key="7">
    <source>
        <dbReference type="SAM" id="MobiDB-lite"/>
    </source>
</evidence>
<dbReference type="GO" id="GO:0008360">
    <property type="term" value="P:regulation of cell shape"/>
    <property type="evidence" value="ECO:0007669"/>
    <property type="project" value="UniProtKB-UniRule"/>
</dbReference>
<dbReference type="SUPFAM" id="SSF141523">
    <property type="entry name" value="L,D-transpeptidase catalytic domain-like"/>
    <property type="match status" value="1"/>
</dbReference>
<dbReference type="Gene3D" id="1.10.101.10">
    <property type="entry name" value="PGBD-like superfamily/PGBD"/>
    <property type="match status" value="2"/>
</dbReference>
<dbReference type="STRING" id="1255658.FM114_07780"/>
<dbReference type="UniPathway" id="UPA00219"/>
<feature type="domain" description="L,D-TPase catalytic" evidence="9">
    <location>
        <begin position="269"/>
        <end position="381"/>
    </location>
</feature>
<dbReference type="InterPro" id="IPR036365">
    <property type="entry name" value="PGBD-like_sf"/>
</dbReference>
<evidence type="ECO:0000256" key="2">
    <source>
        <dbReference type="ARBA" id="ARBA00022679"/>
    </source>
</evidence>
<evidence type="ECO:0000313" key="10">
    <source>
        <dbReference type="EMBL" id="SJN31957.1"/>
    </source>
</evidence>
<dbReference type="PANTHER" id="PTHR30582">
    <property type="entry name" value="L,D-TRANSPEPTIDASE"/>
    <property type="match status" value="1"/>
</dbReference>
<organism evidence="10 11">
    <name type="scientific">Luteococcus japonicus LSP_Lj1</name>
    <dbReference type="NCBI Taxonomy" id="1255658"/>
    <lineage>
        <taxon>Bacteria</taxon>
        <taxon>Bacillati</taxon>
        <taxon>Actinomycetota</taxon>
        <taxon>Actinomycetes</taxon>
        <taxon>Propionibacteriales</taxon>
        <taxon>Propionibacteriaceae</taxon>
        <taxon>Luteococcus</taxon>
    </lineage>
</organism>
<keyword evidence="3 6" id="KW-0133">Cell shape</keyword>
<dbReference type="CDD" id="cd16913">
    <property type="entry name" value="YkuD_like"/>
    <property type="match status" value="1"/>
</dbReference>
<sequence>MTSARRSSAFLALTTLCLATTVGCAKTDPTASPASEEPASAPASSAAGAASPTAATPSVATPSVATPSAATPSGSTSASPNATPSARPAALMKAGTTGAQVRELQHRLQQLAWFEGKITGTYGRDTTAAVRGYQAKRGLPTSGEVDQKTWDSLLERTKKPTRDQMYSILRPGPALLKEGSTGATVRDLQARLKQIGWFSGKVTETYGPSTAKAVKDFQTKRGIPVTGEVDQRTFDRLKAMTRQPTHEELNNLQPKVDAPRLDPRCMAGRALCISKSANRLTWVVDGKVQTSMSVRFGSELTPTREGSFQVNFKSRDHVSTLYHTKMPFAMFFSGGQAVHYSADFAARGYNGASHGCVNVRNYDGIAALFDQVHPGDKVIVHR</sequence>
<dbReference type="RefSeq" id="WP_256763177.1">
    <property type="nucleotide sequence ID" value="NZ_FUKQ01000032.1"/>
</dbReference>
<feature type="chain" id="PRO_5039002918" evidence="8">
    <location>
        <begin position="26"/>
        <end position="382"/>
    </location>
</feature>
<evidence type="ECO:0000256" key="8">
    <source>
        <dbReference type="SAM" id="SignalP"/>
    </source>
</evidence>
<keyword evidence="4 6" id="KW-0573">Peptidoglycan synthesis</keyword>
<keyword evidence="2" id="KW-0808">Transferase</keyword>
<feature type="compositionally biased region" description="Low complexity" evidence="7">
    <location>
        <begin position="29"/>
        <end position="90"/>
    </location>
</feature>
<dbReference type="Gene3D" id="2.40.440.10">
    <property type="entry name" value="L,D-transpeptidase catalytic domain-like"/>
    <property type="match status" value="1"/>
</dbReference>
<dbReference type="InterPro" id="IPR038063">
    <property type="entry name" value="Transpep_catalytic_dom"/>
</dbReference>
<gene>
    <name evidence="10" type="ORF">FM114_07780</name>
</gene>
<evidence type="ECO:0000313" key="11">
    <source>
        <dbReference type="Proteomes" id="UP000188342"/>
    </source>
</evidence>
<dbReference type="SUPFAM" id="SSF47090">
    <property type="entry name" value="PGBD-like"/>
    <property type="match status" value="2"/>
</dbReference>
<feature type="signal peptide" evidence="8">
    <location>
        <begin position="1"/>
        <end position="25"/>
    </location>
</feature>
<protein>
    <submittedName>
        <fullName evidence="10">ErfK/YbiS/YcfS/YnhG family protein</fullName>
    </submittedName>
</protein>
<comment type="pathway">
    <text evidence="1 6">Cell wall biogenesis; peptidoglycan biosynthesis.</text>
</comment>
<name>A0A1R4JIW3_9ACTN</name>
<feature type="active site" description="Nucleophile" evidence="6">
    <location>
        <position position="356"/>
    </location>
</feature>
<feature type="active site" description="Proton donor/acceptor" evidence="6">
    <location>
        <position position="339"/>
    </location>
</feature>
<dbReference type="InterPro" id="IPR005490">
    <property type="entry name" value="LD_TPept_cat_dom"/>
</dbReference>